<feature type="domain" description="Histidine kinase" evidence="13">
    <location>
        <begin position="255"/>
        <end position="468"/>
    </location>
</feature>
<evidence type="ECO:0000256" key="10">
    <source>
        <dbReference type="ARBA" id="ARBA00023012"/>
    </source>
</evidence>
<keyword evidence="12" id="KW-1133">Transmembrane helix</keyword>
<gene>
    <name evidence="15" type="ORF">ACFSOY_10260</name>
</gene>
<proteinExistence type="predicted"/>
<dbReference type="RefSeq" id="WP_386046287.1">
    <property type="nucleotide sequence ID" value="NZ_JBHUIO010000005.1"/>
</dbReference>
<feature type="transmembrane region" description="Helical" evidence="12">
    <location>
        <begin position="15"/>
        <end position="36"/>
    </location>
</feature>
<evidence type="ECO:0000256" key="3">
    <source>
        <dbReference type="ARBA" id="ARBA00012438"/>
    </source>
</evidence>
<dbReference type="CDD" id="cd00082">
    <property type="entry name" value="HisKA"/>
    <property type="match status" value="1"/>
</dbReference>
<dbReference type="EMBL" id="JBHUIO010000005">
    <property type="protein sequence ID" value="MFD2170383.1"/>
    <property type="molecule type" value="Genomic_DNA"/>
</dbReference>
<evidence type="ECO:0000313" key="16">
    <source>
        <dbReference type="Proteomes" id="UP001597343"/>
    </source>
</evidence>
<keyword evidence="4" id="KW-1003">Cell membrane</keyword>
<dbReference type="SMART" id="SM00304">
    <property type="entry name" value="HAMP"/>
    <property type="match status" value="1"/>
</dbReference>
<dbReference type="SMART" id="SM00387">
    <property type="entry name" value="HATPase_c"/>
    <property type="match status" value="1"/>
</dbReference>
<evidence type="ECO:0000256" key="4">
    <source>
        <dbReference type="ARBA" id="ARBA00022475"/>
    </source>
</evidence>
<dbReference type="PANTHER" id="PTHR43547">
    <property type="entry name" value="TWO-COMPONENT HISTIDINE KINASE"/>
    <property type="match status" value="1"/>
</dbReference>
<keyword evidence="12" id="KW-0812">Transmembrane</keyword>
<reference evidence="16" key="1">
    <citation type="journal article" date="2019" name="Int. J. Syst. Evol. Microbiol.">
        <title>The Global Catalogue of Microorganisms (GCM) 10K type strain sequencing project: providing services to taxonomists for standard genome sequencing and annotation.</title>
        <authorList>
            <consortium name="The Broad Institute Genomics Platform"/>
            <consortium name="The Broad Institute Genome Sequencing Center for Infectious Disease"/>
            <person name="Wu L."/>
            <person name="Ma J."/>
        </authorList>
    </citation>
    <scope>NUCLEOTIDE SEQUENCE [LARGE SCALE GENOMIC DNA]</scope>
    <source>
        <strain evidence="16">CGMCC 1.13574</strain>
    </source>
</reference>
<dbReference type="Pfam" id="PF00512">
    <property type="entry name" value="HisKA"/>
    <property type="match status" value="1"/>
</dbReference>
<evidence type="ECO:0000256" key="1">
    <source>
        <dbReference type="ARBA" id="ARBA00000085"/>
    </source>
</evidence>
<keyword evidence="7" id="KW-0547">Nucleotide-binding</keyword>
<comment type="subcellular location">
    <subcellularLocation>
        <location evidence="2">Cell membrane</location>
        <topology evidence="2">Multi-pass membrane protein</topology>
    </subcellularLocation>
</comment>
<protein>
    <recommendedName>
        <fullName evidence="3">histidine kinase</fullName>
        <ecNumber evidence="3">2.7.13.3</ecNumber>
    </recommendedName>
</protein>
<keyword evidence="9 15" id="KW-0067">ATP-binding</keyword>
<keyword evidence="5" id="KW-0597">Phosphoprotein</keyword>
<dbReference type="GO" id="GO:0005524">
    <property type="term" value="F:ATP binding"/>
    <property type="evidence" value="ECO:0007669"/>
    <property type="project" value="UniProtKB-KW"/>
</dbReference>
<dbReference type="Proteomes" id="UP001597343">
    <property type="component" value="Unassembled WGS sequence"/>
</dbReference>
<dbReference type="InterPro" id="IPR005467">
    <property type="entry name" value="His_kinase_dom"/>
</dbReference>
<dbReference type="InterPro" id="IPR036890">
    <property type="entry name" value="HATPase_C_sf"/>
</dbReference>
<dbReference type="PROSITE" id="PS50109">
    <property type="entry name" value="HIS_KIN"/>
    <property type="match status" value="1"/>
</dbReference>
<evidence type="ECO:0000256" key="2">
    <source>
        <dbReference type="ARBA" id="ARBA00004651"/>
    </source>
</evidence>
<keyword evidence="16" id="KW-1185">Reference proteome</keyword>
<accession>A0ABW4ZY92</accession>
<keyword evidence="8" id="KW-0418">Kinase</keyword>
<keyword evidence="6" id="KW-0808">Transferase</keyword>
<organism evidence="15 16">
    <name type="scientific">Tumebacillus lipolyticus</name>
    <dbReference type="NCBI Taxonomy" id="1280370"/>
    <lineage>
        <taxon>Bacteria</taxon>
        <taxon>Bacillati</taxon>
        <taxon>Bacillota</taxon>
        <taxon>Bacilli</taxon>
        <taxon>Bacillales</taxon>
        <taxon>Alicyclobacillaceae</taxon>
        <taxon>Tumebacillus</taxon>
    </lineage>
</organism>
<evidence type="ECO:0000256" key="7">
    <source>
        <dbReference type="ARBA" id="ARBA00022741"/>
    </source>
</evidence>
<dbReference type="InterPro" id="IPR036097">
    <property type="entry name" value="HisK_dim/P_sf"/>
</dbReference>
<sequence length="468" mass="51045">MEAKGLRAGGIRRKILWSFGMVIVLLVVVFETVFLVTVDQYFEGGAVAELQRRATVKAAVVNQYMKDQNLAEKSRYILETSERGEPVKVEILNLEGRVLLDSYGLVESNWVQTEDVAAARSGQVGVWTGQNEATGEEIAAVSLPLMRGERMSGVLRYTSSLEGVKSTVHEITIAALLVGAMAVAVALSTSLWLAKRIAGPVVEVTAAARKMAEGDFSARAKKRDDDEVGQLAETLNAMAEEVVKGQNLKNEFISSISHEIRTPLTSIKGWSETLVSGGLEDREETEMGLQVIVKETNRLIVLVEDLLDVSKIQAGRLRMEMCRVEVQPLMEEIWKQFRQRAESRGVQLELSLTEEPLLVLGDTNRLKQVLVNLLDNAFKFTPEGGLVELRAERSGREAVLAVADSGEGIAPEELPLITEKFHKGSGKQGGSGLGLSISKEIAELHGGRLEVQSEPGQGATVLVYVPLV</sequence>
<comment type="catalytic activity">
    <reaction evidence="1">
        <text>ATP + protein L-histidine = ADP + protein N-phospho-L-histidine.</text>
        <dbReference type="EC" id="2.7.13.3"/>
    </reaction>
</comment>
<dbReference type="InterPro" id="IPR003660">
    <property type="entry name" value="HAMP_dom"/>
</dbReference>
<dbReference type="SUPFAM" id="SSF55874">
    <property type="entry name" value="ATPase domain of HSP90 chaperone/DNA topoisomerase II/histidine kinase"/>
    <property type="match status" value="1"/>
</dbReference>
<keyword evidence="11 12" id="KW-0472">Membrane</keyword>
<feature type="domain" description="HAMP" evidence="14">
    <location>
        <begin position="195"/>
        <end position="247"/>
    </location>
</feature>
<dbReference type="PRINTS" id="PR00344">
    <property type="entry name" value="BCTRLSENSOR"/>
</dbReference>
<evidence type="ECO:0000256" key="5">
    <source>
        <dbReference type="ARBA" id="ARBA00022553"/>
    </source>
</evidence>
<dbReference type="Pfam" id="PF00672">
    <property type="entry name" value="HAMP"/>
    <property type="match status" value="1"/>
</dbReference>
<evidence type="ECO:0000256" key="9">
    <source>
        <dbReference type="ARBA" id="ARBA00022840"/>
    </source>
</evidence>
<evidence type="ECO:0000256" key="6">
    <source>
        <dbReference type="ARBA" id="ARBA00022679"/>
    </source>
</evidence>
<dbReference type="CDD" id="cd00075">
    <property type="entry name" value="HATPase"/>
    <property type="match status" value="1"/>
</dbReference>
<evidence type="ECO:0000313" key="15">
    <source>
        <dbReference type="EMBL" id="MFD2170383.1"/>
    </source>
</evidence>
<dbReference type="Gene3D" id="3.30.565.10">
    <property type="entry name" value="Histidine kinase-like ATPase, C-terminal domain"/>
    <property type="match status" value="1"/>
</dbReference>
<dbReference type="SUPFAM" id="SSF158472">
    <property type="entry name" value="HAMP domain-like"/>
    <property type="match status" value="1"/>
</dbReference>
<dbReference type="Gene3D" id="6.10.340.10">
    <property type="match status" value="1"/>
</dbReference>
<evidence type="ECO:0000256" key="11">
    <source>
        <dbReference type="ARBA" id="ARBA00023136"/>
    </source>
</evidence>
<feature type="transmembrane region" description="Helical" evidence="12">
    <location>
        <begin position="171"/>
        <end position="194"/>
    </location>
</feature>
<dbReference type="Pfam" id="PF02518">
    <property type="entry name" value="HATPase_c"/>
    <property type="match status" value="1"/>
</dbReference>
<dbReference type="SMART" id="SM00388">
    <property type="entry name" value="HisKA"/>
    <property type="match status" value="1"/>
</dbReference>
<dbReference type="SUPFAM" id="SSF47384">
    <property type="entry name" value="Homodimeric domain of signal transducing histidine kinase"/>
    <property type="match status" value="1"/>
</dbReference>
<dbReference type="PANTHER" id="PTHR43547:SF2">
    <property type="entry name" value="HYBRID SIGNAL TRANSDUCTION HISTIDINE KINASE C"/>
    <property type="match status" value="1"/>
</dbReference>
<dbReference type="PROSITE" id="PS50885">
    <property type="entry name" value="HAMP"/>
    <property type="match status" value="1"/>
</dbReference>
<evidence type="ECO:0000256" key="8">
    <source>
        <dbReference type="ARBA" id="ARBA00022777"/>
    </source>
</evidence>
<dbReference type="InterPro" id="IPR003594">
    <property type="entry name" value="HATPase_dom"/>
</dbReference>
<dbReference type="EC" id="2.7.13.3" evidence="3"/>
<evidence type="ECO:0000259" key="13">
    <source>
        <dbReference type="PROSITE" id="PS50109"/>
    </source>
</evidence>
<keyword evidence="10" id="KW-0902">Two-component regulatory system</keyword>
<dbReference type="InterPro" id="IPR004358">
    <property type="entry name" value="Sig_transdc_His_kin-like_C"/>
</dbReference>
<dbReference type="Gene3D" id="1.10.287.130">
    <property type="match status" value="1"/>
</dbReference>
<evidence type="ECO:0000256" key="12">
    <source>
        <dbReference type="SAM" id="Phobius"/>
    </source>
</evidence>
<dbReference type="InterPro" id="IPR003661">
    <property type="entry name" value="HisK_dim/P_dom"/>
</dbReference>
<dbReference type="CDD" id="cd06225">
    <property type="entry name" value="HAMP"/>
    <property type="match status" value="1"/>
</dbReference>
<evidence type="ECO:0000259" key="14">
    <source>
        <dbReference type="PROSITE" id="PS50885"/>
    </source>
</evidence>
<name>A0ABW4ZY92_9BACL</name>
<comment type="caution">
    <text evidence="15">The sequence shown here is derived from an EMBL/GenBank/DDBJ whole genome shotgun (WGS) entry which is preliminary data.</text>
</comment>